<protein>
    <submittedName>
        <fullName evidence="3">Uroporphyrinogen-III C-methyltransferase</fullName>
    </submittedName>
</protein>
<feature type="region of interest" description="Disordered" evidence="2">
    <location>
        <begin position="207"/>
        <end position="229"/>
    </location>
</feature>
<keyword evidence="1" id="KW-0175">Coiled coil</keyword>
<dbReference type="Pfam" id="PF04375">
    <property type="entry name" value="HemX"/>
    <property type="match status" value="1"/>
</dbReference>
<name>A0ABX2II05_9RHOO</name>
<keyword evidence="4" id="KW-1185">Reference proteome</keyword>
<feature type="coiled-coil region" evidence="1">
    <location>
        <begin position="81"/>
        <end position="108"/>
    </location>
</feature>
<sequence length="364" mass="39701">MENQVLPPQPSAPEAKHRSGPRWNRIYTSAAVAALALLGWLAYDTRHDLASVQAELQQRVAEGDKSAQEARTLARQGLEQLETAQGRITTLEARLHESETQYASVEALRAEFARMRDERALDEIALAIEIAVQQLQFAGNVPAALNALKAADTRLALLDQSRYLPLRKLVTRDIETLKTLPGADTASVALQLETIIARVDSLPLGFERQVPPPPKAAKAPTKKAAASSSSAAAEASAPLSSPNALMSLLGDLWQEFRGLIRIERLDRPDPALLAPSQAAYLRENLRLRLLSARVALLQREGKLFAEDMQQASLWLKRYFDLEAPAVAGTAEELARIAQARPGVQLPALEDTQAALRALKSGSKR</sequence>
<comment type="caution">
    <text evidence="3">The sequence shown here is derived from an EMBL/GenBank/DDBJ whole genome shotgun (WGS) entry which is preliminary data.</text>
</comment>
<gene>
    <name evidence="3" type="ORF">HJ583_001620</name>
</gene>
<dbReference type="PANTHER" id="PTHR38043:SF1">
    <property type="entry name" value="PROTEIN HEMX"/>
    <property type="match status" value="1"/>
</dbReference>
<feature type="compositionally biased region" description="Low complexity" evidence="2">
    <location>
        <begin position="216"/>
        <end position="229"/>
    </location>
</feature>
<organism evidence="3 4">
    <name type="scientific">Uliginosibacterium aquaticum</name>
    <dbReference type="NCBI Taxonomy" id="2731212"/>
    <lineage>
        <taxon>Bacteria</taxon>
        <taxon>Pseudomonadati</taxon>
        <taxon>Pseudomonadota</taxon>
        <taxon>Betaproteobacteria</taxon>
        <taxon>Rhodocyclales</taxon>
        <taxon>Zoogloeaceae</taxon>
        <taxon>Uliginosibacterium</taxon>
    </lineage>
</organism>
<dbReference type="EMBL" id="JABCSC020000001">
    <property type="protein sequence ID" value="NSL53715.1"/>
    <property type="molecule type" value="Genomic_DNA"/>
</dbReference>
<dbReference type="RefSeq" id="WP_170019935.1">
    <property type="nucleotide sequence ID" value="NZ_JABCSC020000001.1"/>
</dbReference>
<reference evidence="3 4" key="1">
    <citation type="submission" date="2020-06" db="EMBL/GenBank/DDBJ databases">
        <title>Draft genome of Uliginosibacterium sp. IMCC34675.</title>
        <authorList>
            <person name="Song J."/>
        </authorList>
    </citation>
    <scope>NUCLEOTIDE SEQUENCE [LARGE SCALE GENOMIC DNA]</scope>
    <source>
        <strain evidence="3 4">IMCC34675</strain>
    </source>
</reference>
<dbReference type="PANTHER" id="PTHR38043">
    <property type="entry name" value="PROTEIN HEMX"/>
    <property type="match status" value="1"/>
</dbReference>
<dbReference type="Proteomes" id="UP000778523">
    <property type="component" value="Unassembled WGS sequence"/>
</dbReference>
<dbReference type="InterPro" id="IPR007470">
    <property type="entry name" value="HemX"/>
</dbReference>
<feature type="region of interest" description="Disordered" evidence="2">
    <location>
        <begin position="1"/>
        <end position="20"/>
    </location>
</feature>
<evidence type="ECO:0000313" key="3">
    <source>
        <dbReference type="EMBL" id="NSL53715.1"/>
    </source>
</evidence>
<evidence type="ECO:0000313" key="4">
    <source>
        <dbReference type="Proteomes" id="UP000778523"/>
    </source>
</evidence>
<evidence type="ECO:0000256" key="1">
    <source>
        <dbReference type="SAM" id="Coils"/>
    </source>
</evidence>
<proteinExistence type="predicted"/>
<accession>A0ABX2II05</accession>
<evidence type="ECO:0000256" key="2">
    <source>
        <dbReference type="SAM" id="MobiDB-lite"/>
    </source>
</evidence>